<dbReference type="OrthoDB" id="118677at2"/>
<sequence length="209" mass="22601">MKRYTLALFTLAALGLAQQNPNQNPQASPDATGGNVVVLGLQAMAMSNQFEIDASKAALAKNIRDAVKRYAQKMIDEHTKNQQTLQQLARSKNVTLPQNEGVHNRLILLNASLLQGPDFERAYLKAQVDGHEMAALFLDTMLKAGGSEAMQGTPANPGQGQGQGQGQGNNPQSPGVTLDNDVRQYVQATLPAVRQHLAEATELYQQVTR</sequence>
<feature type="domain" description="DUF4142" evidence="3">
    <location>
        <begin position="41"/>
        <end position="148"/>
    </location>
</feature>
<dbReference type="EMBL" id="QXDL01000046">
    <property type="protein sequence ID" value="RIH86398.1"/>
    <property type="molecule type" value="Genomic_DNA"/>
</dbReference>
<dbReference type="InterPro" id="IPR012347">
    <property type="entry name" value="Ferritin-like"/>
</dbReference>
<keyword evidence="5" id="KW-1185">Reference proteome</keyword>
<dbReference type="Proteomes" id="UP000265715">
    <property type="component" value="Unassembled WGS sequence"/>
</dbReference>
<organism evidence="4 5">
    <name type="scientific">Calidithermus terrae</name>
    <dbReference type="NCBI Taxonomy" id="1408545"/>
    <lineage>
        <taxon>Bacteria</taxon>
        <taxon>Thermotogati</taxon>
        <taxon>Deinococcota</taxon>
        <taxon>Deinococci</taxon>
        <taxon>Thermales</taxon>
        <taxon>Thermaceae</taxon>
        <taxon>Calidithermus</taxon>
    </lineage>
</organism>
<evidence type="ECO:0000313" key="5">
    <source>
        <dbReference type="Proteomes" id="UP000265715"/>
    </source>
</evidence>
<feature type="signal peptide" evidence="2">
    <location>
        <begin position="1"/>
        <end position="19"/>
    </location>
</feature>
<name>A0A399ER18_9DEIN</name>
<dbReference type="Gene3D" id="1.20.1260.10">
    <property type="match status" value="1"/>
</dbReference>
<feature type="region of interest" description="Disordered" evidence="1">
    <location>
        <begin position="147"/>
        <end position="178"/>
    </location>
</feature>
<dbReference type="InterPro" id="IPR025419">
    <property type="entry name" value="DUF4142"/>
</dbReference>
<comment type="caution">
    <text evidence="4">The sequence shown here is derived from an EMBL/GenBank/DDBJ whole genome shotgun (WGS) entry which is preliminary data.</text>
</comment>
<dbReference type="AlphaFoldDB" id="A0A399ER18"/>
<keyword evidence="2" id="KW-0732">Signal</keyword>
<dbReference type="RefSeq" id="WP_119314580.1">
    <property type="nucleotide sequence ID" value="NZ_QXDL01000046.1"/>
</dbReference>
<evidence type="ECO:0000259" key="3">
    <source>
        <dbReference type="Pfam" id="PF13628"/>
    </source>
</evidence>
<dbReference type="PANTHER" id="PTHR38593:SF1">
    <property type="entry name" value="BLR2558 PROTEIN"/>
    <property type="match status" value="1"/>
</dbReference>
<gene>
    <name evidence="4" type="ORF">Mterra_01434</name>
</gene>
<reference evidence="4 5" key="1">
    <citation type="submission" date="2018-08" db="EMBL/GenBank/DDBJ databases">
        <title>Meiothermus terrae DSM 26712 genome sequencing project.</title>
        <authorList>
            <person name="Da Costa M.S."/>
            <person name="Albuquerque L."/>
            <person name="Raposo P."/>
            <person name="Froufe H.J.C."/>
            <person name="Barroso C.S."/>
            <person name="Egas C."/>
        </authorList>
    </citation>
    <scope>NUCLEOTIDE SEQUENCE [LARGE SCALE GENOMIC DNA]</scope>
    <source>
        <strain evidence="4 5">DSM 26712</strain>
    </source>
</reference>
<evidence type="ECO:0000256" key="1">
    <source>
        <dbReference type="SAM" id="MobiDB-lite"/>
    </source>
</evidence>
<protein>
    <recommendedName>
        <fullName evidence="3">DUF4142 domain-containing protein</fullName>
    </recommendedName>
</protein>
<evidence type="ECO:0000313" key="4">
    <source>
        <dbReference type="EMBL" id="RIH86398.1"/>
    </source>
</evidence>
<dbReference type="PANTHER" id="PTHR38593">
    <property type="entry name" value="BLR2558 PROTEIN"/>
    <property type="match status" value="1"/>
</dbReference>
<proteinExistence type="predicted"/>
<dbReference type="Pfam" id="PF13628">
    <property type="entry name" value="DUF4142"/>
    <property type="match status" value="1"/>
</dbReference>
<evidence type="ECO:0000256" key="2">
    <source>
        <dbReference type="SAM" id="SignalP"/>
    </source>
</evidence>
<feature type="chain" id="PRO_5017219142" description="DUF4142 domain-containing protein" evidence="2">
    <location>
        <begin position="20"/>
        <end position="209"/>
    </location>
</feature>
<accession>A0A399ER18</accession>